<evidence type="ECO:0000313" key="1">
    <source>
        <dbReference type="EMBL" id="JAD49980.1"/>
    </source>
</evidence>
<dbReference type="AlphaFoldDB" id="A0A0A9AM06"/>
<accession>A0A0A9AM06</accession>
<organism evidence="1">
    <name type="scientific">Arundo donax</name>
    <name type="common">Giant reed</name>
    <name type="synonym">Donax arundinaceus</name>
    <dbReference type="NCBI Taxonomy" id="35708"/>
    <lineage>
        <taxon>Eukaryota</taxon>
        <taxon>Viridiplantae</taxon>
        <taxon>Streptophyta</taxon>
        <taxon>Embryophyta</taxon>
        <taxon>Tracheophyta</taxon>
        <taxon>Spermatophyta</taxon>
        <taxon>Magnoliopsida</taxon>
        <taxon>Liliopsida</taxon>
        <taxon>Poales</taxon>
        <taxon>Poaceae</taxon>
        <taxon>PACMAD clade</taxon>
        <taxon>Arundinoideae</taxon>
        <taxon>Arundineae</taxon>
        <taxon>Arundo</taxon>
    </lineage>
</organism>
<reference evidence="1" key="2">
    <citation type="journal article" date="2015" name="Data Brief">
        <title>Shoot transcriptome of the giant reed, Arundo donax.</title>
        <authorList>
            <person name="Barrero R.A."/>
            <person name="Guerrero F.D."/>
            <person name="Moolhuijzen P."/>
            <person name="Goolsby J.A."/>
            <person name="Tidwell J."/>
            <person name="Bellgard S.E."/>
            <person name="Bellgard M.I."/>
        </authorList>
    </citation>
    <scope>NUCLEOTIDE SEQUENCE</scope>
    <source>
        <tissue evidence="1">Shoot tissue taken approximately 20 cm above the soil surface</tissue>
    </source>
</reference>
<dbReference type="EMBL" id="GBRH01247915">
    <property type="protein sequence ID" value="JAD49980.1"/>
    <property type="molecule type" value="Transcribed_RNA"/>
</dbReference>
<reference evidence="1" key="1">
    <citation type="submission" date="2014-09" db="EMBL/GenBank/DDBJ databases">
        <authorList>
            <person name="Magalhaes I.L.F."/>
            <person name="Oliveira U."/>
            <person name="Santos F.R."/>
            <person name="Vidigal T.H.D.A."/>
            <person name="Brescovit A.D."/>
            <person name="Santos A.J."/>
        </authorList>
    </citation>
    <scope>NUCLEOTIDE SEQUENCE</scope>
    <source>
        <tissue evidence="1">Shoot tissue taken approximately 20 cm above the soil surface</tissue>
    </source>
</reference>
<protein>
    <submittedName>
        <fullName evidence="1">Uncharacterized protein</fullName>
    </submittedName>
</protein>
<sequence length="48" mass="5687">MRRTTHLQYDCWRCIGYSGLAGLEIWCLDLPEGFIQPYLTPLRSRLRS</sequence>
<name>A0A0A9AM06_ARUDO</name>
<proteinExistence type="predicted"/>